<comment type="caution">
    <text evidence="1">The sequence shown here is derived from an EMBL/GenBank/DDBJ whole genome shotgun (WGS) entry which is preliminary data.</text>
</comment>
<sequence length="191" mass="21721">MATVKSGDKSSGKPARQLLFSEAFHQSRPPTSLRESQPVNSLIATENPEQGTTMDCILQEITEVGRRLEGMDFTISTLAAETKFICLDIAYFQSRVSDLEQCVIALEDHLNIVPEQDPELFFLRNKLIDLEDRSRRDNIRFFGFTEHIEGTDVQTFLIETLPNLTGISFDLPPLEFQRSHHQGLKRAEDSH</sequence>
<keyword evidence="2" id="KW-1185">Reference proteome</keyword>
<evidence type="ECO:0000313" key="2">
    <source>
        <dbReference type="Proteomes" id="UP001066276"/>
    </source>
</evidence>
<proteinExistence type="predicted"/>
<name>A0AAV7LAY4_PLEWA</name>
<gene>
    <name evidence="1" type="ORF">NDU88_001946</name>
</gene>
<dbReference type="AlphaFoldDB" id="A0AAV7LAY4"/>
<evidence type="ECO:0000313" key="1">
    <source>
        <dbReference type="EMBL" id="KAJ1088791.1"/>
    </source>
</evidence>
<dbReference type="EMBL" id="JANPWB010000015">
    <property type="protein sequence ID" value="KAJ1088791.1"/>
    <property type="molecule type" value="Genomic_DNA"/>
</dbReference>
<accession>A0AAV7LAY4</accession>
<organism evidence="1 2">
    <name type="scientific">Pleurodeles waltl</name>
    <name type="common">Iberian ribbed newt</name>
    <dbReference type="NCBI Taxonomy" id="8319"/>
    <lineage>
        <taxon>Eukaryota</taxon>
        <taxon>Metazoa</taxon>
        <taxon>Chordata</taxon>
        <taxon>Craniata</taxon>
        <taxon>Vertebrata</taxon>
        <taxon>Euteleostomi</taxon>
        <taxon>Amphibia</taxon>
        <taxon>Batrachia</taxon>
        <taxon>Caudata</taxon>
        <taxon>Salamandroidea</taxon>
        <taxon>Salamandridae</taxon>
        <taxon>Pleurodelinae</taxon>
        <taxon>Pleurodeles</taxon>
    </lineage>
</organism>
<reference evidence="1" key="1">
    <citation type="journal article" date="2022" name="bioRxiv">
        <title>Sequencing and chromosome-scale assembly of the giantPleurodeles waltlgenome.</title>
        <authorList>
            <person name="Brown T."/>
            <person name="Elewa A."/>
            <person name="Iarovenko S."/>
            <person name="Subramanian E."/>
            <person name="Araus A.J."/>
            <person name="Petzold A."/>
            <person name="Susuki M."/>
            <person name="Suzuki K.-i.T."/>
            <person name="Hayashi T."/>
            <person name="Toyoda A."/>
            <person name="Oliveira C."/>
            <person name="Osipova E."/>
            <person name="Leigh N.D."/>
            <person name="Simon A."/>
            <person name="Yun M.H."/>
        </authorList>
    </citation>
    <scope>NUCLEOTIDE SEQUENCE</scope>
    <source>
        <strain evidence="1">20211129_DDA</strain>
        <tissue evidence="1">Liver</tissue>
    </source>
</reference>
<protein>
    <submittedName>
        <fullName evidence="1">Uncharacterized protein</fullName>
    </submittedName>
</protein>
<dbReference type="Proteomes" id="UP001066276">
    <property type="component" value="Chromosome 11"/>
</dbReference>